<dbReference type="InterPro" id="IPR043502">
    <property type="entry name" value="DNA/RNA_pol_sf"/>
</dbReference>
<dbReference type="Pfam" id="PF03372">
    <property type="entry name" value="Exo_endo_phos"/>
    <property type="match status" value="1"/>
</dbReference>
<dbReference type="GO" id="GO:0003824">
    <property type="term" value="F:catalytic activity"/>
    <property type="evidence" value="ECO:0007669"/>
    <property type="project" value="InterPro"/>
</dbReference>
<evidence type="ECO:0000259" key="1">
    <source>
        <dbReference type="PROSITE" id="PS50878"/>
    </source>
</evidence>
<dbReference type="CDD" id="cd01650">
    <property type="entry name" value="RT_nLTR_like"/>
    <property type="match status" value="1"/>
</dbReference>
<organism evidence="2 3">
    <name type="scientific">Podarcis muralis</name>
    <name type="common">Wall lizard</name>
    <name type="synonym">Lacerta muralis</name>
    <dbReference type="NCBI Taxonomy" id="64176"/>
    <lineage>
        <taxon>Eukaryota</taxon>
        <taxon>Metazoa</taxon>
        <taxon>Chordata</taxon>
        <taxon>Craniata</taxon>
        <taxon>Vertebrata</taxon>
        <taxon>Euteleostomi</taxon>
        <taxon>Lepidosauria</taxon>
        <taxon>Squamata</taxon>
        <taxon>Bifurcata</taxon>
        <taxon>Unidentata</taxon>
        <taxon>Episquamata</taxon>
        <taxon>Laterata</taxon>
        <taxon>Lacertibaenia</taxon>
        <taxon>Lacertidae</taxon>
        <taxon>Podarcis</taxon>
    </lineage>
</organism>
<evidence type="ECO:0000313" key="3">
    <source>
        <dbReference type="Proteomes" id="UP000472272"/>
    </source>
</evidence>
<dbReference type="CDD" id="cd09076">
    <property type="entry name" value="L1-EN"/>
    <property type="match status" value="1"/>
</dbReference>
<reference evidence="2 3" key="1">
    <citation type="journal article" date="2019" name="Proc. Natl. Acad. Sci. U.S.A.">
        <title>Regulatory changes in pterin and carotenoid genes underlie balanced color polymorphisms in the wall lizard.</title>
        <authorList>
            <person name="Andrade P."/>
            <person name="Pinho C."/>
            <person name="Perez I de Lanuza G."/>
            <person name="Afonso S."/>
            <person name="Brejcha J."/>
            <person name="Rubin C.J."/>
            <person name="Wallerman O."/>
            <person name="Pereira P."/>
            <person name="Sabatino S.J."/>
            <person name="Bellati A."/>
            <person name="Pellitteri-Rosa D."/>
            <person name="Bosakova Z."/>
            <person name="Bunikis I."/>
            <person name="Carretero M.A."/>
            <person name="Feiner N."/>
            <person name="Marsik P."/>
            <person name="Pauperio F."/>
            <person name="Salvi D."/>
            <person name="Soler L."/>
            <person name="While G.M."/>
            <person name="Uller T."/>
            <person name="Font E."/>
            <person name="Andersson L."/>
            <person name="Carneiro M."/>
        </authorList>
    </citation>
    <scope>NUCLEOTIDE SEQUENCE</scope>
</reference>
<dbReference type="GeneTree" id="ENSGT01150000286916"/>
<reference evidence="2" key="2">
    <citation type="submission" date="2025-08" db="UniProtKB">
        <authorList>
            <consortium name="Ensembl"/>
        </authorList>
    </citation>
    <scope>IDENTIFICATION</scope>
</reference>
<protein>
    <recommendedName>
        <fullName evidence="1">Reverse transcriptase domain-containing protein</fullName>
    </recommendedName>
</protein>
<proteinExistence type="predicted"/>
<dbReference type="InterPro" id="IPR005135">
    <property type="entry name" value="Endo/exonuclease/phosphatase"/>
</dbReference>
<dbReference type="InterPro" id="IPR036691">
    <property type="entry name" value="Endo/exonu/phosph_ase_sf"/>
</dbReference>
<dbReference type="AlphaFoldDB" id="A0A670JF25"/>
<sequence length="1246" mass="146731">MSLQLLSWNINGGNSPEKRRKIFHILKKEQLDIICLQETHVTRLHRKVLVNKRLGQEFISSDRVKKRGVVIYAKESLSPKFLFKDEQGRILAIEIQAQGEKFLILGIYAPNEGKSEFYKKLHETMLDYLDYSNIIMMGDMNGEVSTNMDKSQNQNVSKDGRLPKTFFELTDNMDLIDIWRSKNPLGREGTFFSEAQLTWTRIDQIWVTRGLAPKTRKVEICPKTCSDHNTVKMDMTLTTTGSFRWRMNDNLLRDQEIIKKAQKALKDYFEINLNTTVEKRVIWDASKAVMRGFLIQQNTIKKRAQNEEKDKILERIRECEKKLRSKPKSQEILREIKLYQTQYSKLINQEVEWKIKLMKQRSFELANKCGKLLAWQLKKRQKLNTVTNLEIEGKNIQNPVEIRKCFQRYFKQLYTQGPQNETEIDEFLKRNGLPRLSQENRTTLNYKITQQEIEGAIQNMQLGKSPGPDGLSSKYYKVLKDYLTQPLMEVCNEIMEGKKAPESWKEAFITLIPKLETEKTQLKNYRPISLLNVDYKIFADILASRLKKVLNEVIHKDQAGFLPGRHLFDNTRNIIDILELLQTNMNTKAVLIFIDAEKAFDNISWMFMKKNLEGMGVGRGFENGIEAIYSEQKAKLIVSNVVTEDLKIQKGTRQGCPISPLLFISVLEVLLNMIRGDRLVEGIQVGAKQYKLKAFADDLVLTLQEPDSSTKRVLELIQEFGRLAGFKLNKQKTKVLGKKLTTEESERFQKETDLKIVKKVKYLGVNMTSKNLNLFKDNYKKCWTEIKKDLETWSRLKLSLLGRIAAIKMNVLPKMLFLFQTLQIVDRVECFTKWQRDISKFVWQGKKPRIKFKILTDAKERGGFALPDLRLYYESAALCWLKDWLLLENTDVLDLEGFNNAFGWHAYLWYDKVKIHKAFKNHIVRKAVFNVWAKYEDLLENKTPRWLSSMEAKAPKRLNMEANWPKYWEIIEKEGDTWRLQSLEKLKGKVQDWLHYAQIKEVFNLDKKTGFQVEKSKLETELLEPKTKVLSKMYNLLLKWNTQDETVKSAMIKWAQDIGYNIMFADWEKLWTTGVRFTACNALKENIMKMIYRWYMTPVKLAKIYHLPDNKCWKCKEAEGTFFHLWWTCPRVKAFWEMIYNELKKVFKYTFLKKPEAFLLGIVGQGVLKKDRTFFMYATTAARILIAKHWKTQDLPTLEEWQTQLIDYMELAEMTGRIRDLGEEMVEEDWKKIKDYLQKHYKLYEC</sequence>
<reference evidence="2" key="3">
    <citation type="submission" date="2025-09" db="UniProtKB">
        <authorList>
            <consortium name="Ensembl"/>
        </authorList>
    </citation>
    <scope>IDENTIFICATION</scope>
</reference>
<dbReference type="SUPFAM" id="SSF56219">
    <property type="entry name" value="DNase I-like"/>
    <property type="match status" value="1"/>
</dbReference>
<evidence type="ECO:0000313" key="2">
    <source>
        <dbReference type="Ensembl" id="ENSPMRP00000022991.1"/>
    </source>
</evidence>
<dbReference type="OMA" id="YESAALC"/>
<dbReference type="PANTHER" id="PTHR31635:SF196">
    <property type="entry name" value="REVERSE TRANSCRIPTASE DOMAIN-CONTAINING PROTEIN-RELATED"/>
    <property type="match status" value="1"/>
</dbReference>
<name>A0A670JF25_PODMU</name>
<feature type="domain" description="Reverse transcriptase" evidence="1">
    <location>
        <begin position="493"/>
        <end position="767"/>
    </location>
</feature>
<keyword evidence="3" id="KW-1185">Reference proteome</keyword>
<dbReference type="PANTHER" id="PTHR31635">
    <property type="entry name" value="REVERSE TRANSCRIPTASE DOMAIN-CONTAINING PROTEIN-RELATED"/>
    <property type="match status" value="1"/>
</dbReference>
<dbReference type="Ensembl" id="ENSPMRT00000024419.1">
    <property type="protein sequence ID" value="ENSPMRP00000022991.1"/>
    <property type="gene ID" value="ENSPMRG00000014926.1"/>
</dbReference>
<dbReference type="Proteomes" id="UP000472272">
    <property type="component" value="Chromosome 13"/>
</dbReference>
<dbReference type="Pfam" id="PF00078">
    <property type="entry name" value="RVT_1"/>
    <property type="match status" value="1"/>
</dbReference>
<dbReference type="PROSITE" id="PS50878">
    <property type="entry name" value="RT_POL"/>
    <property type="match status" value="1"/>
</dbReference>
<accession>A0A670JF25</accession>
<dbReference type="InterPro" id="IPR000477">
    <property type="entry name" value="RT_dom"/>
</dbReference>
<dbReference type="SUPFAM" id="SSF56672">
    <property type="entry name" value="DNA/RNA polymerases"/>
    <property type="match status" value="1"/>
</dbReference>
<dbReference type="Gene3D" id="3.60.10.10">
    <property type="entry name" value="Endonuclease/exonuclease/phosphatase"/>
    <property type="match status" value="1"/>
</dbReference>